<sequence length="265" mass="29464">MSNSKWTNRGTGKCPNCSSTYSTAWKPKNCTSCNFELGGHHVPKPKKAKLENPSAVVVHDNIYSVRSSPRGERCFVVNEPDNKFCHHEKCKPFRGMAVVSSTPVAEFRCPHLDMTKDSSSHAPFGCWQLNTDAIANYKCDEETKQELHYVMEKCIDQGWHSVIQVATKVYAVFWRPSSSSPLGFVHIMLTKEDCYKCGSKDCKSMYVGSSKQQKTRKLCMHMHVLLCALMPHSTALESTCAHNLPCSSSSSCNFPLPSASSSIPA</sequence>
<dbReference type="GeneID" id="114575491"/>
<proteinExistence type="predicted"/>
<dbReference type="EnsemblMetazoa" id="XM_028660463.1">
    <property type="protein sequence ID" value="XP_028516264.1"/>
    <property type="gene ID" value="LOC114575491"/>
</dbReference>
<name>A0A913YMA2_EXADI</name>
<reference evidence="1" key="1">
    <citation type="submission" date="2022-11" db="UniProtKB">
        <authorList>
            <consortium name="EnsemblMetazoa"/>
        </authorList>
    </citation>
    <scope>IDENTIFICATION</scope>
</reference>
<keyword evidence="2" id="KW-1185">Reference proteome</keyword>
<accession>A0A913YMA2</accession>
<protein>
    <submittedName>
        <fullName evidence="1">Uncharacterized protein</fullName>
    </submittedName>
</protein>
<evidence type="ECO:0000313" key="1">
    <source>
        <dbReference type="EnsemblMetazoa" id="XP_028516264.1"/>
    </source>
</evidence>
<evidence type="ECO:0000313" key="2">
    <source>
        <dbReference type="Proteomes" id="UP000887567"/>
    </source>
</evidence>
<dbReference type="KEGG" id="epa:114575491"/>
<organism evidence="1 2">
    <name type="scientific">Exaiptasia diaphana</name>
    <name type="common">Tropical sea anemone</name>
    <name type="synonym">Aiptasia pulchella</name>
    <dbReference type="NCBI Taxonomy" id="2652724"/>
    <lineage>
        <taxon>Eukaryota</taxon>
        <taxon>Metazoa</taxon>
        <taxon>Cnidaria</taxon>
        <taxon>Anthozoa</taxon>
        <taxon>Hexacorallia</taxon>
        <taxon>Actiniaria</taxon>
        <taxon>Aiptasiidae</taxon>
        <taxon>Exaiptasia</taxon>
    </lineage>
</organism>
<dbReference type="OrthoDB" id="5988213at2759"/>
<dbReference type="Proteomes" id="UP000887567">
    <property type="component" value="Unplaced"/>
</dbReference>
<dbReference type="AlphaFoldDB" id="A0A913YMA2"/>
<dbReference type="RefSeq" id="XP_028516264.1">
    <property type="nucleotide sequence ID" value="XM_028660463.1"/>
</dbReference>